<evidence type="ECO:0000313" key="2">
    <source>
        <dbReference type="EMBL" id="MFE8700143.1"/>
    </source>
</evidence>
<organism evidence="2 3">
    <name type="scientific">Cytobacillus spartinae</name>
    <dbReference type="NCBI Taxonomy" id="3299023"/>
    <lineage>
        <taxon>Bacteria</taxon>
        <taxon>Bacillati</taxon>
        <taxon>Bacillota</taxon>
        <taxon>Bacilli</taxon>
        <taxon>Bacillales</taxon>
        <taxon>Bacillaceae</taxon>
        <taxon>Cytobacillus</taxon>
    </lineage>
</organism>
<name>A0ABW6KB46_9BACI</name>
<dbReference type="Proteomes" id="UP001601059">
    <property type="component" value="Unassembled WGS sequence"/>
</dbReference>
<keyword evidence="3" id="KW-1185">Reference proteome</keyword>
<dbReference type="RefSeq" id="WP_389358944.1">
    <property type="nucleotide sequence ID" value="NZ_JBIACK010000001.1"/>
</dbReference>
<dbReference type="EMBL" id="JBIACK010000001">
    <property type="protein sequence ID" value="MFE8700143.1"/>
    <property type="molecule type" value="Genomic_DNA"/>
</dbReference>
<feature type="coiled-coil region" evidence="1">
    <location>
        <begin position="6"/>
        <end position="40"/>
    </location>
</feature>
<reference evidence="2 3" key="1">
    <citation type="submission" date="2024-08" db="EMBL/GenBank/DDBJ databases">
        <title>Two novel Cytobacillus novel species.</title>
        <authorList>
            <person name="Liu G."/>
        </authorList>
    </citation>
    <scope>NUCLEOTIDE SEQUENCE [LARGE SCALE GENOMIC DNA]</scope>
    <source>
        <strain evidence="2 3">FJAT-54145</strain>
    </source>
</reference>
<evidence type="ECO:0000256" key="1">
    <source>
        <dbReference type="SAM" id="Coils"/>
    </source>
</evidence>
<gene>
    <name evidence="2" type="ORF">ACFYKX_05830</name>
</gene>
<proteinExistence type="predicted"/>
<keyword evidence="1" id="KW-0175">Coiled coil</keyword>
<sequence length="100" mass="11786">MNKFSKDDLLQRVEALERANEVIIRQIRSLQHEVVNIEQRAHTTINSEASTDNRKITYLTEANEQMFQQLIRLRQLIENCIESNEVPTHTQYYEALKGDI</sequence>
<protein>
    <submittedName>
        <fullName evidence="2">Uncharacterized protein</fullName>
    </submittedName>
</protein>
<comment type="caution">
    <text evidence="2">The sequence shown here is derived from an EMBL/GenBank/DDBJ whole genome shotgun (WGS) entry which is preliminary data.</text>
</comment>
<evidence type="ECO:0000313" key="3">
    <source>
        <dbReference type="Proteomes" id="UP001601059"/>
    </source>
</evidence>
<accession>A0ABW6KB46</accession>